<sequence length="505" mass="54137">IIYCKQIYPFHGMLKKKKKTQFLSKPETFIGLCSLSLSLSAALSSSLCLSAYCILLEKKESFWFVFNQGFIRDNFYWSQGKKAAMAAALSAASLSLISQRPKSPLLDFEDKNCCFWARPSYYAKQSNIIRNVSGGRSRKSASLVSASLPTISENSASTVPAFNELIESLINKVDLSESEAEASLDYLLDDASEALISAFLVLLRAKGETFEEVVGLARAMFKHARKVEGLVDAVDIVGTGGDGANTVNISTGASILAAACGAKVAKQGNRSSSSACGSADVLEELGVVIDLDPEGVSRCVNEAGIGFMMSPKYHPAMKIVGPVRKKLKIKTIFNILGPMLNPASVPFAVVGVFHEDLVLKMAKALQRFGMKRALVVHSEGLDEMSPLGPGVVFEVNPEKISKFSFDPLDFGIPRCTLLDLQGGGPDYNADALRRVLSGEKGAIADAIILNAAAALFVSGRSSSLAEGVVLARETQLSGKALNTLNLWIEMSNLQKVKEDSVAQVA</sequence>
<gene>
    <name evidence="1" type="ORF">D5086_023428</name>
</gene>
<evidence type="ECO:0000313" key="2">
    <source>
        <dbReference type="Proteomes" id="UP000309997"/>
    </source>
</evidence>
<keyword evidence="2" id="KW-1185">Reference proteome</keyword>
<evidence type="ECO:0000313" key="1">
    <source>
        <dbReference type="EMBL" id="KAL3575327.1"/>
    </source>
</evidence>
<protein>
    <submittedName>
        <fullName evidence="1">Uncharacterized protein</fullName>
    </submittedName>
</protein>
<comment type="caution">
    <text evidence="1">The sequence shown here is derived from an EMBL/GenBank/DDBJ whole genome shotgun (WGS) entry which is preliminary data.</text>
</comment>
<reference evidence="1 2" key="1">
    <citation type="journal article" date="2024" name="Plant Biotechnol. J.">
        <title>Genome and CRISPR/Cas9 system of a widespread forest tree (Populus alba) in the world.</title>
        <authorList>
            <person name="Liu Y.J."/>
            <person name="Jiang P.F."/>
            <person name="Han X.M."/>
            <person name="Li X.Y."/>
            <person name="Wang H.M."/>
            <person name="Wang Y.J."/>
            <person name="Wang X.X."/>
            <person name="Zeng Q.Y."/>
        </authorList>
    </citation>
    <scope>NUCLEOTIDE SEQUENCE [LARGE SCALE GENOMIC DNA]</scope>
    <source>
        <strain evidence="2">cv. PAL-ZL1</strain>
    </source>
</reference>
<accession>A0ACC4BAD8</accession>
<dbReference type="EMBL" id="RCHU02000012">
    <property type="protein sequence ID" value="KAL3575327.1"/>
    <property type="molecule type" value="Genomic_DNA"/>
</dbReference>
<feature type="non-terminal residue" evidence="1">
    <location>
        <position position="1"/>
    </location>
</feature>
<name>A0ACC4BAD8_POPAL</name>
<proteinExistence type="predicted"/>
<dbReference type="Proteomes" id="UP000309997">
    <property type="component" value="Unassembled WGS sequence"/>
</dbReference>
<organism evidence="1 2">
    <name type="scientific">Populus alba</name>
    <name type="common">White poplar</name>
    <dbReference type="NCBI Taxonomy" id="43335"/>
    <lineage>
        <taxon>Eukaryota</taxon>
        <taxon>Viridiplantae</taxon>
        <taxon>Streptophyta</taxon>
        <taxon>Embryophyta</taxon>
        <taxon>Tracheophyta</taxon>
        <taxon>Spermatophyta</taxon>
        <taxon>Magnoliopsida</taxon>
        <taxon>eudicotyledons</taxon>
        <taxon>Gunneridae</taxon>
        <taxon>Pentapetalae</taxon>
        <taxon>rosids</taxon>
        <taxon>fabids</taxon>
        <taxon>Malpighiales</taxon>
        <taxon>Salicaceae</taxon>
        <taxon>Saliceae</taxon>
        <taxon>Populus</taxon>
    </lineage>
</organism>